<feature type="transmembrane region" description="Helical" evidence="6">
    <location>
        <begin position="330"/>
        <end position="349"/>
    </location>
</feature>
<dbReference type="CDD" id="cd13128">
    <property type="entry name" value="MATE_Wzx_like"/>
    <property type="match status" value="1"/>
</dbReference>
<protein>
    <submittedName>
        <fullName evidence="7">Flippase</fullName>
    </submittedName>
</protein>
<accession>A0ABY4H8W7</accession>
<name>A0ABY4H8W7_9BACI</name>
<proteinExistence type="predicted"/>
<dbReference type="PANTHER" id="PTHR30250:SF11">
    <property type="entry name" value="O-ANTIGEN TRANSPORTER-RELATED"/>
    <property type="match status" value="1"/>
</dbReference>
<feature type="transmembrane region" description="Helical" evidence="6">
    <location>
        <begin position="295"/>
        <end position="318"/>
    </location>
</feature>
<feature type="transmembrane region" description="Helical" evidence="6">
    <location>
        <begin position="387"/>
        <end position="408"/>
    </location>
</feature>
<keyword evidence="4 6" id="KW-1133">Transmembrane helix</keyword>
<organism evidence="7 8">
    <name type="scientific">Halobacillus amylolyticus</name>
    <dbReference type="NCBI Taxonomy" id="2932259"/>
    <lineage>
        <taxon>Bacteria</taxon>
        <taxon>Bacillati</taxon>
        <taxon>Bacillota</taxon>
        <taxon>Bacilli</taxon>
        <taxon>Bacillales</taxon>
        <taxon>Bacillaceae</taxon>
        <taxon>Halobacillus</taxon>
    </lineage>
</organism>
<comment type="subcellular location">
    <subcellularLocation>
        <location evidence="1">Cell membrane</location>
        <topology evidence="1">Multi-pass membrane protein</topology>
    </subcellularLocation>
</comment>
<keyword evidence="8" id="KW-1185">Reference proteome</keyword>
<feature type="transmembrane region" description="Helical" evidence="6">
    <location>
        <begin position="119"/>
        <end position="140"/>
    </location>
</feature>
<dbReference type="InterPro" id="IPR002797">
    <property type="entry name" value="Polysacc_synth"/>
</dbReference>
<dbReference type="EMBL" id="CP095075">
    <property type="protein sequence ID" value="UOR11321.1"/>
    <property type="molecule type" value="Genomic_DNA"/>
</dbReference>
<evidence type="ECO:0000313" key="8">
    <source>
        <dbReference type="Proteomes" id="UP000830326"/>
    </source>
</evidence>
<feature type="transmembrane region" description="Helical" evidence="6">
    <location>
        <begin position="87"/>
        <end position="113"/>
    </location>
</feature>
<keyword evidence="5 6" id="KW-0472">Membrane</keyword>
<evidence type="ECO:0000256" key="4">
    <source>
        <dbReference type="ARBA" id="ARBA00022989"/>
    </source>
</evidence>
<gene>
    <name evidence="7" type="ORF">MUO15_17240</name>
</gene>
<feature type="transmembrane region" description="Helical" evidence="6">
    <location>
        <begin position="152"/>
        <end position="173"/>
    </location>
</feature>
<dbReference type="Pfam" id="PF01943">
    <property type="entry name" value="Polysacc_synt"/>
    <property type="match status" value="1"/>
</dbReference>
<dbReference type="InterPro" id="IPR050833">
    <property type="entry name" value="Poly_Biosynth_Transport"/>
</dbReference>
<evidence type="ECO:0000313" key="7">
    <source>
        <dbReference type="EMBL" id="UOR11321.1"/>
    </source>
</evidence>
<reference evidence="7" key="1">
    <citation type="submission" date="2022-04" db="EMBL/GenBank/DDBJ databases">
        <title>Halobacillus sp. isolated from saltern.</title>
        <authorList>
            <person name="Won M."/>
            <person name="Lee C.-M."/>
            <person name="Woen H.-Y."/>
            <person name="Kwon S.-W."/>
        </authorList>
    </citation>
    <scope>NUCLEOTIDE SEQUENCE</scope>
    <source>
        <strain evidence="7">SSHM10-5</strain>
    </source>
</reference>
<evidence type="ECO:0000256" key="6">
    <source>
        <dbReference type="SAM" id="Phobius"/>
    </source>
</evidence>
<keyword evidence="2" id="KW-1003">Cell membrane</keyword>
<feature type="transmembrane region" description="Helical" evidence="6">
    <location>
        <begin position="254"/>
        <end position="274"/>
    </location>
</feature>
<feature type="transmembrane region" description="Helical" evidence="6">
    <location>
        <begin position="46"/>
        <end position="66"/>
    </location>
</feature>
<evidence type="ECO:0000256" key="5">
    <source>
        <dbReference type="ARBA" id="ARBA00023136"/>
    </source>
</evidence>
<sequence length="429" mass="48851">MLKRIFKLSLVKLSSIYAITEIINKGIPFFLLPILTVYLTPTDYGIVSMFGVLIGFLVPIMGLNVHGAINRKYFDDVNKYNHYITTAIYLLFASSSLTLLIIILFSGFISNISSFPEKYIFLVVIAAFGNSIIQVTLGLWRVREKAIQFGTFQILQTVLNVTVTIILVVGLDFGWLGRVNGQVIAILLFSVIGMLIIIKREKLSFKWNQDYAKDILKFGVPLIPHTIGMLLITMTDRIFVTNMVGISETGIYTVGYQIGMIIGVLQDAFNKAWMPYLYKSLKLNKNVIKYKLVKITYIYFVLILLIAFLLNIIAPFFLKVFIGDAFKDSIVYIIWISIGFAFNGMYKMVGGVIFYEKKTHLLSIVTFTTALLNIIFNYIFIKINGAIGAAQATTLAFFVSFILTWFLASRVHFMPWNIIKYRKDLKKYH</sequence>
<dbReference type="PANTHER" id="PTHR30250">
    <property type="entry name" value="PST FAMILY PREDICTED COLANIC ACID TRANSPORTER"/>
    <property type="match status" value="1"/>
</dbReference>
<evidence type="ECO:0000256" key="1">
    <source>
        <dbReference type="ARBA" id="ARBA00004651"/>
    </source>
</evidence>
<feature type="transmembrane region" description="Helical" evidence="6">
    <location>
        <begin position="361"/>
        <end position="381"/>
    </location>
</feature>
<evidence type="ECO:0000256" key="3">
    <source>
        <dbReference type="ARBA" id="ARBA00022692"/>
    </source>
</evidence>
<feature type="transmembrane region" description="Helical" evidence="6">
    <location>
        <begin position="179"/>
        <end position="198"/>
    </location>
</feature>
<feature type="transmembrane region" description="Helical" evidence="6">
    <location>
        <begin position="218"/>
        <end position="234"/>
    </location>
</feature>
<dbReference type="RefSeq" id="WP_245031255.1">
    <property type="nucleotide sequence ID" value="NZ_CP095075.1"/>
</dbReference>
<evidence type="ECO:0000256" key="2">
    <source>
        <dbReference type="ARBA" id="ARBA00022475"/>
    </source>
</evidence>
<dbReference type="Proteomes" id="UP000830326">
    <property type="component" value="Chromosome"/>
</dbReference>
<feature type="transmembrane region" description="Helical" evidence="6">
    <location>
        <begin position="22"/>
        <end position="40"/>
    </location>
</feature>
<keyword evidence="3 6" id="KW-0812">Transmembrane</keyword>